<proteinExistence type="predicted"/>
<evidence type="ECO:0000313" key="7">
    <source>
        <dbReference type="Proteomes" id="UP001526147"/>
    </source>
</evidence>
<sequence>MKIILLTVLTIIIYKLIKLTNKKWTLAFLHPLLLCPIVIILLIQVLGISADTYMDSAKVLTDLLGPATVAFAIPIYKHFHLVKKYMGTIIVSITIGTLVAISSTFILSIVLHLNSTFLISILPRSITTPIAIEVSKEIGGTPTLTTIFVIITGISGGIIGPFTLKWLAIKSPIAKGLSLGMSAHGVGTSKAMEYGEQEATFSSLAMIFAAILTMGWGSFLIPLLMDMAHI</sequence>
<evidence type="ECO:0000256" key="5">
    <source>
        <dbReference type="SAM" id="Phobius"/>
    </source>
</evidence>
<keyword evidence="7" id="KW-1185">Reference proteome</keyword>
<evidence type="ECO:0000313" key="6">
    <source>
        <dbReference type="EMBL" id="MCV9887984.1"/>
    </source>
</evidence>
<feature type="transmembrane region" description="Helical" evidence="5">
    <location>
        <begin position="89"/>
        <end position="122"/>
    </location>
</feature>
<keyword evidence="3 5" id="KW-1133">Transmembrane helix</keyword>
<feature type="transmembrane region" description="Helical" evidence="5">
    <location>
        <begin position="59"/>
        <end position="77"/>
    </location>
</feature>
<accession>A0ABT3DLP3</accession>
<dbReference type="Pfam" id="PF04172">
    <property type="entry name" value="LrgB"/>
    <property type="match status" value="1"/>
</dbReference>
<feature type="transmembrane region" description="Helical" evidence="5">
    <location>
        <begin position="204"/>
        <end position="225"/>
    </location>
</feature>
<comment type="caution">
    <text evidence="6">The sequence shown here is derived from an EMBL/GenBank/DDBJ whole genome shotgun (WGS) entry which is preliminary data.</text>
</comment>
<keyword evidence="4 5" id="KW-0472">Membrane</keyword>
<dbReference type="RefSeq" id="WP_264144189.1">
    <property type="nucleotide sequence ID" value="NZ_JAOYEY010000048.1"/>
</dbReference>
<feature type="transmembrane region" description="Helical" evidence="5">
    <location>
        <begin position="28"/>
        <end position="47"/>
    </location>
</feature>
<evidence type="ECO:0000256" key="2">
    <source>
        <dbReference type="ARBA" id="ARBA00022692"/>
    </source>
</evidence>
<dbReference type="EMBL" id="JAOYEY010000048">
    <property type="protein sequence ID" value="MCV9887984.1"/>
    <property type="molecule type" value="Genomic_DNA"/>
</dbReference>
<comment type="subcellular location">
    <subcellularLocation>
        <location evidence="1">Membrane</location>
        <topology evidence="1">Multi-pass membrane protein</topology>
    </subcellularLocation>
</comment>
<organism evidence="6 7">
    <name type="scientific">Metabacillus halosaccharovorans</name>
    <dbReference type="NCBI Taxonomy" id="930124"/>
    <lineage>
        <taxon>Bacteria</taxon>
        <taxon>Bacillati</taxon>
        <taxon>Bacillota</taxon>
        <taxon>Bacilli</taxon>
        <taxon>Bacillales</taxon>
        <taxon>Bacillaceae</taxon>
        <taxon>Metabacillus</taxon>
    </lineage>
</organism>
<keyword evidence="2 5" id="KW-0812">Transmembrane</keyword>
<feature type="transmembrane region" description="Helical" evidence="5">
    <location>
        <begin position="143"/>
        <end position="164"/>
    </location>
</feature>
<dbReference type="PANTHER" id="PTHR30249">
    <property type="entry name" value="PUTATIVE SEROTONIN TRANSPORTER"/>
    <property type="match status" value="1"/>
</dbReference>
<protein>
    <submittedName>
        <fullName evidence="6">LrgB family protein</fullName>
    </submittedName>
</protein>
<evidence type="ECO:0000256" key="1">
    <source>
        <dbReference type="ARBA" id="ARBA00004141"/>
    </source>
</evidence>
<dbReference type="Proteomes" id="UP001526147">
    <property type="component" value="Unassembled WGS sequence"/>
</dbReference>
<gene>
    <name evidence="6" type="ORF">OIH86_20260</name>
</gene>
<dbReference type="PANTHER" id="PTHR30249:SF3">
    <property type="entry name" value="MUREIN HYDROLASE EXPORT REGULATOR"/>
    <property type="match status" value="1"/>
</dbReference>
<name>A0ABT3DLP3_9BACI</name>
<reference evidence="6 7" key="1">
    <citation type="submission" date="2022-10" db="EMBL/GenBank/DDBJ databases">
        <title>Draft genome assembly of moderately radiation resistant bacterium Metabacillus halosaccharovorans.</title>
        <authorList>
            <person name="Pal S."/>
            <person name="Gopinathan A."/>
        </authorList>
    </citation>
    <scope>NUCLEOTIDE SEQUENCE [LARGE SCALE GENOMIC DNA]</scope>
    <source>
        <strain evidence="6 7">VITHBRA001</strain>
    </source>
</reference>
<evidence type="ECO:0000256" key="3">
    <source>
        <dbReference type="ARBA" id="ARBA00022989"/>
    </source>
</evidence>
<dbReference type="InterPro" id="IPR007300">
    <property type="entry name" value="CidB/LrgB"/>
</dbReference>
<evidence type="ECO:0000256" key="4">
    <source>
        <dbReference type="ARBA" id="ARBA00023136"/>
    </source>
</evidence>